<dbReference type="EC" id="5.1.1.1" evidence="4"/>
<dbReference type="Gene3D" id="3.20.20.10">
    <property type="entry name" value="Alanine racemase"/>
    <property type="match status" value="1"/>
</dbReference>
<dbReference type="SUPFAM" id="SSF51419">
    <property type="entry name" value="PLP-binding barrel"/>
    <property type="match status" value="1"/>
</dbReference>
<comment type="cofactor">
    <cofactor evidence="1 4 5">
        <name>pyridoxal 5'-phosphate</name>
        <dbReference type="ChEBI" id="CHEBI:597326"/>
    </cofactor>
</comment>
<feature type="region of interest" description="Disordered" evidence="7">
    <location>
        <begin position="376"/>
        <end position="405"/>
    </location>
</feature>
<evidence type="ECO:0000256" key="2">
    <source>
        <dbReference type="ARBA" id="ARBA00022898"/>
    </source>
</evidence>
<dbReference type="STRING" id="1089455.MOPEL_096_00730"/>
<dbReference type="OrthoDB" id="9813814at2"/>
<dbReference type="InterPro" id="IPR020622">
    <property type="entry name" value="Ala_racemase_pyridoxalP-BS"/>
</dbReference>
<dbReference type="PRINTS" id="PR00992">
    <property type="entry name" value="ALARACEMASE"/>
</dbReference>
<dbReference type="GO" id="GO:0005829">
    <property type="term" value="C:cytosol"/>
    <property type="evidence" value="ECO:0007669"/>
    <property type="project" value="TreeGrafter"/>
</dbReference>
<dbReference type="PROSITE" id="PS00395">
    <property type="entry name" value="ALANINE_RACEMASE"/>
    <property type="match status" value="1"/>
</dbReference>
<sequence length="405" mass="42708">MLYQTHLRVHLDAIRHNLAGIREAVGPDVAVLLAVKSNGYGHGAVEVARDVERAGLVDRFGVATVPEGIELRGAGVRSPILKLSHAFPEEIDAALAHDLELAVVDAAGADAVAEAALARGVVAPVHLKIDTGMGRIGTTPDTAPELAVRIEDSPHLHLLGAFTHFPTSDTPAEDAFTDGQIATFTRAVADVQARLGRCLELVHMANSGGVLAHPEAWGTMVRPGIMAYGYYPDATTPRTIDLRPAITWATRISFLKQVPSGGTVGYGRTWAAPRDTWVATIPVGYGDGFDRHLSNVGTVLVGGRRYPIVGSVCMDQSMIDVGPEPVVAVGDEVVLLGRSGELEYTADDMAELLGTISYEVTCAIAPRVARVHIGGGDISRPGAGDRREFEGTDGGEDRSAVPSSL</sequence>
<comment type="catalytic activity">
    <reaction evidence="4">
        <text>L-alanine = D-alanine</text>
        <dbReference type="Rhea" id="RHEA:20249"/>
        <dbReference type="ChEBI" id="CHEBI:57416"/>
        <dbReference type="ChEBI" id="CHEBI:57972"/>
        <dbReference type="EC" id="5.1.1.1"/>
    </reaction>
</comment>
<accession>H5UTK8</accession>
<evidence type="ECO:0000256" key="5">
    <source>
        <dbReference type="PIRSR" id="PIRSR600821-50"/>
    </source>
</evidence>
<dbReference type="InterPro" id="IPR000821">
    <property type="entry name" value="Ala_racemase"/>
</dbReference>
<dbReference type="InterPro" id="IPR001608">
    <property type="entry name" value="Ala_racemase_N"/>
</dbReference>
<dbReference type="RefSeq" id="WP_009482964.1">
    <property type="nucleotide sequence ID" value="NZ_BAFE01000073.1"/>
</dbReference>
<dbReference type="EMBL" id="BAFE01000073">
    <property type="protein sequence ID" value="GAB49066.1"/>
    <property type="molecule type" value="Genomic_DNA"/>
</dbReference>
<keyword evidence="10" id="KW-1185">Reference proteome</keyword>
<comment type="function">
    <text evidence="4">Catalyzes the interconversion of L-alanine and D-alanine. May also act on other amino acids.</text>
</comment>
<evidence type="ECO:0000256" key="7">
    <source>
        <dbReference type="SAM" id="MobiDB-lite"/>
    </source>
</evidence>
<dbReference type="GO" id="GO:0030170">
    <property type="term" value="F:pyridoxal phosphate binding"/>
    <property type="evidence" value="ECO:0007669"/>
    <property type="project" value="UniProtKB-UniRule"/>
</dbReference>
<dbReference type="PANTHER" id="PTHR30511">
    <property type="entry name" value="ALANINE RACEMASE"/>
    <property type="match status" value="1"/>
</dbReference>
<comment type="caution">
    <text evidence="9">The sequence shown here is derived from an EMBL/GenBank/DDBJ whole genome shotgun (WGS) entry which is preliminary data.</text>
</comment>
<keyword evidence="2 4" id="KW-0663">Pyridoxal phosphate</keyword>
<name>H5UTK8_9MICO</name>
<dbReference type="InterPro" id="IPR029066">
    <property type="entry name" value="PLP-binding_barrel"/>
</dbReference>
<dbReference type="InterPro" id="IPR009006">
    <property type="entry name" value="Ala_racemase/Decarboxylase_C"/>
</dbReference>
<evidence type="ECO:0000256" key="1">
    <source>
        <dbReference type="ARBA" id="ARBA00001933"/>
    </source>
</evidence>
<dbReference type="AlphaFoldDB" id="H5UTK8"/>
<dbReference type="GO" id="GO:0030632">
    <property type="term" value="P:D-alanine biosynthetic process"/>
    <property type="evidence" value="ECO:0007669"/>
    <property type="project" value="UniProtKB-UniRule"/>
</dbReference>
<dbReference type="Gene3D" id="2.40.37.10">
    <property type="entry name" value="Lyase, Ornithine Decarboxylase, Chain A, domain 1"/>
    <property type="match status" value="1"/>
</dbReference>
<feature type="binding site" evidence="4 6">
    <location>
        <position position="135"/>
    </location>
    <ligand>
        <name>substrate</name>
    </ligand>
</feature>
<proteinExistence type="inferred from homology"/>
<dbReference type="InterPro" id="IPR011079">
    <property type="entry name" value="Ala_racemase_C"/>
</dbReference>
<reference evidence="9 10" key="1">
    <citation type="submission" date="2012-02" db="EMBL/GenBank/DDBJ databases">
        <title>Whole genome shotgun sequence of Mobilicoccus pelagius NBRC 104925.</title>
        <authorList>
            <person name="Yoshida Y."/>
            <person name="Hosoyama A."/>
            <person name="Tsuchikane K."/>
            <person name="Katsumata H."/>
            <person name="Yamazaki S."/>
            <person name="Fujita N."/>
        </authorList>
    </citation>
    <scope>NUCLEOTIDE SEQUENCE [LARGE SCALE GENOMIC DNA]</scope>
    <source>
        <strain evidence="9 10">NBRC 104925</strain>
    </source>
</reference>
<dbReference type="UniPathway" id="UPA00042">
    <property type="reaction ID" value="UER00497"/>
</dbReference>
<evidence type="ECO:0000313" key="10">
    <source>
        <dbReference type="Proteomes" id="UP000004367"/>
    </source>
</evidence>
<keyword evidence="3 4" id="KW-0413">Isomerase</keyword>
<dbReference type="Pfam" id="PF01168">
    <property type="entry name" value="Ala_racemase_N"/>
    <property type="match status" value="1"/>
</dbReference>
<dbReference type="Pfam" id="PF00842">
    <property type="entry name" value="Ala_racemase_C"/>
    <property type="match status" value="1"/>
</dbReference>
<dbReference type="eggNOG" id="COG0787">
    <property type="taxonomic scope" value="Bacteria"/>
</dbReference>
<evidence type="ECO:0000256" key="6">
    <source>
        <dbReference type="PIRSR" id="PIRSR600821-52"/>
    </source>
</evidence>
<comment type="pathway">
    <text evidence="4">Amino-acid biosynthesis; D-alanine biosynthesis; D-alanine from L-alanine: step 1/1.</text>
</comment>
<dbReference type="GO" id="GO:0008784">
    <property type="term" value="F:alanine racemase activity"/>
    <property type="evidence" value="ECO:0007669"/>
    <property type="project" value="UniProtKB-UniRule"/>
</dbReference>
<dbReference type="HAMAP" id="MF_01201">
    <property type="entry name" value="Ala_racemase"/>
    <property type="match status" value="1"/>
</dbReference>
<protein>
    <recommendedName>
        <fullName evidence="4">Alanine racemase</fullName>
        <ecNumber evidence="4">5.1.1.1</ecNumber>
    </recommendedName>
</protein>
<dbReference type="NCBIfam" id="TIGR00492">
    <property type="entry name" value="alr"/>
    <property type="match status" value="1"/>
</dbReference>
<gene>
    <name evidence="9" type="primary">alr</name>
    <name evidence="9" type="ORF">MOPEL_096_00730</name>
</gene>
<feature type="binding site" evidence="4 6">
    <location>
        <position position="314"/>
    </location>
    <ligand>
        <name>substrate</name>
    </ligand>
</feature>
<comment type="similarity">
    <text evidence="4">Belongs to the alanine racemase family.</text>
</comment>
<feature type="active site" description="Proton acceptor; specific for L-alanine" evidence="4">
    <location>
        <position position="266"/>
    </location>
</feature>
<evidence type="ECO:0000256" key="4">
    <source>
        <dbReference type="HAMAP-Rule" id="MF_01201"/>
    </source>
</evidence>
<dbReference type="SMART" id="SM01005">
    <property type="entry name" value="Ala_racemase_C"/>
    <property type="match status" value="1"/>
</dbReference>
<dbReference type="FunFam" id="3.20.20.10:FF:000002">
    <property type="entry name" value="Alanine racemase"/>
    <property type="match status" value="1"/>
</dbReference>
<dbReference type="PANTHER" id="PTHR30511:SF0">
    <property type="entry name" value="ALANINE RACEMASE, CATABOLIC-RELATED"/>
    <property type="match status" value="1"/>
</dbReference>
<dbReference type="Proteomes" id="UP000004367">
    <property type="component" value="Unassembled WGS sequence"/>
</dbReference>
<evidence type="ECO:0000259" key="8">
    <source>
        <dbReference type="SMART" id="SM01005"/>
    </source>
</evidence>
<feature type="modified residue" description="N6-(pyridoxal phosphate)lysine" evidence="4 5">
    <location>
        <position position="36"/>
    </location>
</feature>
<organism evidence="9 10">
    <name type="scientific">Mobilicoccus pelagius NBRC 104925</name>
    <dbReference type="NCBI Taxonomy" id="1089455"/>
    <lineage>
        <taxon>Bacteria</taxon>
        <taxon>Bacillati</taxon>
        <taxon>Actinomycetota</taxon>
        <taxon>Actinomycetes</taxon>
        <taxon>Micrococcales</taxon>
        <taxon>Dermatophilaceae</taxon>
        <taxon>Mobilicoccus</taxon>
    </lineage>
</organism>
<evidence type="ECO:0000256" key="3">
    <source>
        <dbReference type="ARBA" id="ARBA00023235"/>
    </source>
</evidence>
<dbReference type="SUPFAM" id="SSF50621">
    <property type="entry name" value="Alanine racemase C-terminal domain-like"/>
    <property type="match status" value="1"/>
</dbReference>
<dbReference type="CDD" id="cd00430">
    <property type="entry name" value="PLPDE_III_AR"/>
    <property type="match status" value="1"/>
</dbReference>
<evidence type="ECO:0000313" key="9">
    <source>
        <dbReference type="EMBL" id="GAB49066.1"/>
    </source>
</evidence>
<feature type="compositionally biased region" description="Basic and acidic residues" evidence="7">
    <location>
        <begin position="383"/>
        <end position="399"/>
    </location>
</feature>
<feature type="domain" description="Alanine racemase C-terminal" evidence="8">
    <location>
        <begin position="245"/>
        <end position="373"/>
    </location>
</feature>
<feature type="active site" description="Proton acceptor; specific for D-alanine" evidence="4">
    <location>
        <position position="36"/>
    </location>
</feature>